<organism evidence="4 5">
    <name type="scientific">Kiloniella spongiae</name>
    <dbReference type="NCBI Taxonomy" id="1489064"/>
    <lineage>
        <taxon>Bacteria</taxon>
        <taxon>Pseudomonadati</taxon>
        <taxon>Pseudomonadota</taxon>
        <taxon>Alphaproteobacteria</taxon>
        <taxon>Rhodospirillales</taxon>
        <taxon>Kiloniellaceae</taxon>
        <taxon>Kiloniella</taxon>
    </lineage>
</organism>
<dbReference type="STRING" id="1489064.WH96_11905"/>
<dbReference type="PANTHER" id="PTHR35936:SF17">
    <property type="entry name" value="ARGININE-BINDING EXTRACELLULAR PROTEIN ARTP"/>
    <property type="match status" value="1"/>
</dbReference>
<dbReference type="Pfam" id="PF00497">
    <property type="entry name" value="SBP_bac_3"/>
    <property type="match status" value="1"/>
</dbReference>
<evidence type="ECO:0000259" key="3">
    <source>
        <dbReference type="Pfam" id="PF00497"/>
    </source>
</evidence>
<dbReference type="OrthoDB" id="8478623at2"/>
<dbReference type="SUPFAM" id="SSF53850">
    <property type="entry name" value="Periplasmic binding protein-like II"/>
    <property type="match status" value="1"/>
</dbReference>
<dbReference type="Proteomes" id="UP000035444">
    <property type="component" value="Unassembled WGS sequence"/>
</dbReference>
<dbReference type="PANTHER" id="PTHR35936">
    <property type="entry name" value="MEMBRANE-BOUND LYTIC MUREIN TRANSGLYCOSYLASE F"/>
    <property type="match status" value="1"/>
</dbReference>
<proteinExistence type="predicted"/>
<evidence type="ECO:0000256" key="2">
    <source>
        <dbReference type="SAM" id="SignalP"/>
    </source>
</evidence>
<evidence type="ECO:0000313" key="4">
    <source>
        <dbReference type="EMBL" id="KLN60434.1"/>
    </source>
</evidence>
<evidence type="ECO:0000256" key="1">
    <source>
        <dbReference type="ARBA" id="ARBA00022729"/>
    </source>
</evidence>
<feature type="domain" description="Solute-binding protein family 3/N-terminal" evidence="3">
    <location>
        <begin position="32"/>
        <end position="86"/>
    </location>
</feature>
<dbReference type="EMBL" id="LAQL01000007">
    <property type="protein sequence ID" value="KLN60434.1"/>
    <property type="molecule type" value="Genomic_DNA"/>
</dbReference>
<sequence>MKLFSFFVLMTVSLTSYGFAAGAPLKAVVLAEKPWGFYNESGHLDGITVSYFKTLAKFLGEPIEIVLVPEQRLIHGIEKGKYDLTVTFPEYLSEEFVTSLEPTIRLDKMLVGLKGVTITSTNDIEKLRLAVVRGTSTGSWIDHNRSIKKVKTANFTEALWLLKKGRVDVVTATKQVIHASLPKVGMTVDDIGEPYLLSCQQAILMISNASRKVAMMPMIKKAAKDFKNSPEWKALLLDAKKLAPHLSHSHNHSN</sequence>
<dbReference type="AlphaFoldDB" id="A0A0H2MD38"/>
<reference evidence="4 5" key="1">
    <citation type="submission" date="2015-03" db="EMBL/GenBank/DDBJ databases">
        <title>Genome Sequence of Kiloniella spongiae MEBiC09566, isolated from a marine sponge.</title>
        <authorList>
            <person name="Shao Z."/>
            <person name="Wang L."/>
            <person name="Li X."/>
        </authorList>
    </citation>
    <scope>NUCLEOTIDE SEQUENCE [LARGE SCALE GENOMIC DNA]</scope>
    <source>
        <strain evidence="4 5">MEBiC09566</strain>
    </source>
</reference>
<comment type="caution">
    <text evidence="4">The sequence shown here is derived from an EMBL/GenBank/DDBJ whole genome shotgun (WGS) entry which is preliminary data.</text>
</comment>
<feature type="chain" id="PRO_5002597176" description="Solute-binding protein family 3/N-terminal domain-containing protein" evidence="2">
    <location>
        <begin position="21"/>
        <end position="254"/>
    </location>
</feature>
<feature type="signal peptide" evidence="2">
    <location>
        <begin position="1"/>
        <end position="20"/>
    </location>
</feature>
<dbReference type="Gene3D" id="3.40.190.10">
    <property type="entry name" value="Periplasmic binding protein-like II"/>
    <property type="match status" value="2"/>
</dbReference>
<keyword evidence="5" id="KW-1185">Reference proteome</keyword>
<dbReference type="RefSeq" id="WP_047764399.1">
    <property type="nucleotide sequence ID" value="NZ_LAQL01000007.1"/>
</dbReference>
<dbReference type="InterPro" id="IPR001638">
    <property type="entry name" value="Solute-binding_3/MltF_N"/>
</dbReference>
<protein>
    <recommendedName>
        <fullName evidence="3">Solute-binding protein family 3/N-terminal domain-containing protein</fullName>
    </recommendedName>
</protein>
<name>A0A0H2MD38_9PROT</name>
<evidence type="ECO:0000313" key="5">
    <source>
        <dbReference type="Proteomes" id="UP000035444"/>
    </source>
</evidence>
<keyword evidence="1 2" id="KW-0732">Signal</keyword>
<accession>A0A0H2MD38</accession>
<gene>
    <name evidence="4" type="ORF">WH96_11905</name>
</gene>